<dbReference type="InterPro" id="IPR010035">
    <property type="entry name" value="Thi_S"/>
</dbReference>
<dbReference type="Pfam" id="PF02597">
    <property type="entry name" value="ThiS"/>
    <property type="match status" value="1"/>
</dbReference>
<dbReference type="EMBL" id="CP121694">
    <property type="protein sequence ID" value="WRO22937.1"/>
    <property type="molecule type" value="Genomic_DNA"/>
</dbReference>
<dbReference type="InterPro" id="IPR003749">
    <property type="entry name" value="ThiS/MoaD-like"/>
</dbReference>
<organism evidence="1 2">
    <name type="scientific">Metallumcola ferriviriculae</name>
    <dbReference type="NCBI Taxonomy" id="3039180"/>
    <lineage>
        <taxon>Bacteria</taxon>
        <taxon>Bacillati</taxon>
        <taxon>Bacillota</taxon>
        <taxon>Clostridia</taxon>
        <taxon>Neomoorellales</taxon>
        <taxon>Desulfitibacteraceae</taxon>
        <taxon>Metallumcola</taxon>
    </lineage>
</organism>
<keyword evidence="2" id="KW-1185">Reference proteome</keyword>
<reference evidence="1 2" key="1">
    <citation type="submission" date="2023-04" db="EMBL/GenBank/DDBJ databases">
        <authorList>
            <person name="Hsu D."/>
        </authorList>
    </citation>
    <scope>NUCLEOTIDE SEQUENCE [LARGE SCALE GENOMIC DNA]</scope>
    <source>
        <strain evidence="1 2">MK1</strain>
    </source>
</reference>
<dbReference type="SUPFAM" id="SSF54285">
    <property type="entry name" value="MoaD/ThiS"/>
    <property type="match status" value="1"/>
</dbReference>
<evidence type="ECO:0000313" key="2">
    <source>
        <dbReference type="Proteomes" id="UP001329915"/>
    </source>
</evidence>
<dbReference type="NCBIfam" id="TIGR01683">
    <property type="entry name" value="thiS"/>
    <property type="match status" value="1"/>
</dbReference>
<sequence>MNVKINGDDKQLEKEASILELLEIEQVKMPDMVSVELNGDIVDREKFETTIIKENDRVEFLYFMGGGAIGL</sequence>
<dbReference type="PANTHER" id="PTHR34472:SF1">
    <property type="entry name" value="SULFUR CARRIER PROTEIN THIS"/>
    <property type="match status" value="1"/>
</dbReference>
<name>A0AAU0URE2_9FIRM</name>
<accession>A0AAU0URE2</accession>
<dbReference type="AlphaFoldDB" id="A0AAU0URE2"/>
<evidence type="ECO:0000313" key="1">
    <source>
        <dbReference type="EMBL" id="WRO22937.1"/>
    </source>
</evidence>
<dbReference type="InterPro" id="IPR016155">
    <property type="entry name" value="Mopterin_synth/thiamin_S_b"/>
</dbReference>
<dbReference type="KEGG" id="dbc:MFMK1_002783"/>
<dbReference type="PANTHER" id="PTHR34472">
    <property type="entry name" value="SULFUR CARRIER PROTEIN THIS"/>
    <property type="match status" value="1"/>
</dbReference>
<protein>
    <submittedName>
        <fullName evidence="1">Sulfur carrier protein ThiS</fullName>
    </submittedName>
</protein>
<dbReference type="Gene3D" id="3.10.20.30">
    <property type="match status" value="1"/>
</dbReference>
<dbReference type="InterPro" id="IPR012675">
    <property type="entry name" value="Beta-grasp_dom_sf"/>
</dbReference>
<dbReference type="Proteomes" id="UP001329915">
    <property type="component" value="Chromosome"/>
</dbReference>
<gene>
    <name evidence="1" type="primary">thiS</name>
    <name evidence="1" type="ORF">MFMK1_002783</name>
</gene>
<dbReference type="CDD" id="cd00565">
    <property type="entry name" value="Ubl_ThiS"/>
    <property type="match status" value="1"/>
</dbReference>
<proteinExistence type="predicted"/>
<dbReference type="RefSeq" id="WP_366922331.1">
    <property type="nucleotide sequence ID" value="NZ_CP121694.1"/>
</dbReference>